<feature type="domain" description="N-acetyltransferase" evidence="1">
    <location>
        <begin position="2"/>
        <end position="153"/>
    </location>
</feature>
<dbReference type="Pfam" id="PF13508">
    <property type="entry name" value="Acetyltransf_7"/>
    <property type="match status" value="1"/>
</dbReference>
<dbReference type="Gene3D" id="3.40.630.30">
    <property type="match status" value="1"/>
</dbReference>
<name>A0A0R1WUZ1_9LACO</name>
<sequence>MLVVKPIKTKSSDFKAIKRVYEEVFPKVEQLPLWFLKMRANQNKAEFCSLYHNDQWVGFFYTVLSKKIAYVFFLAIDPKFQAKGFGSQALTAIKERYADRIIGLSAERPGKLAPNNEQRIRRQKFYARNGFTKSGFISIEKGGVNYDFLSPNEKVKAQLYPELMHRFMKGRQAYYLPIKVKEVNE</sequence>
<dbReference type="CDD" id="cd04301">
    <property type="entry name" value="NAT_SF"/>
    <property type="match status" value="1"/>
</dbReference>
<dbReference type="EMBL" id="AZGD01000038">
    <property type="protein sequence ID" value="KRM19547.1"/>
    <property type="molecule type" value="Genomic_DNA"/>
</dbReference>
<dbReference type="Proteomes" id="UP000051054">
    <property type="component" value="Unassembled WGS sequence"/>
</dbReference>
<dbReference type="OrthoDB" id="9127144at2"/>
<dbReference type="GO" id="GO:0016747">
    <property type="term" value="F:acyltransferase activity, transferring groups other than amino-acyl groups"/>
    <property type="evidence" value="ECO:0007669"/>
    <property type="project" value="InterPro"/>
</dbReference>
<dbReference type="AlphaFoldDB" id="A0A0R1WUZ1"/>
<evidence type="ECO:0000313" key="2">
    <source>
        <dbReference type="EMBL" id="KRM19547.1"/>
    </source>
</evidence>
<evidence type="ECO:0000259" key="1">
    <source>
        <dbReference type="PROSITE" id="PS51186"/>
    </source>
</evidence>
<dbReference type="RefSeq" id="WP_025022569.1">
    <property type="nucleotide sequence ID" value="NZ_AZGD01000038.1"/>
</dbReference>
<dbReference type="PATRIC" id="fig|1423755.3.peg.1650"/>
<dbReference type="STRING" id="1423755.FC40_GL001561"/>
<reference evidence="2 3" key="1">
    <citation type="journal article" date="2015" name="Genome Announc.">
        <title>Expanding the biotechnology potential of lactobacilli through comparative genomics of 213 strains and associated genera.</title>
        <authorList>
            <person name="Sun Z."/>
            <person name="Harris H.M."/>
            <person name="McCann A."/>
            <person name="Guo C."/>
            <person name="Argimon S."/>
            <person name="Zhang W."/>
            <person name="Yang X."/>
            <person name="Jeffery I.B."/>
            <person name="Cooney J.C."/>
            <person name="Kagawa T.F."/>
            <person name="Liu W."/>
            <person name="Song Y."/>
            <person name="Salvetti E."/>
            <person name="Wrobel A."/>
            <person name="Rasinkangas P."/>
            <person name="Parkhill J."/>
            <person name="Rea M.C."/>
            <person name="O'Sullivan O."/>
            <person name="Ritari J."/>
            <person name="Douillard F.P."/>
            <person name="Paul Ross R."/>
            <person name="Yang R."/>
            <person name="Briner A.E."/>
            <person name="Felis G.E."/>
            <person name="de Vos W.M."/>
            <person name="Barrangou R."/>
            <person name="Klaenhammer T.R."/>
            <person name="Caufield P.W."/>
            <person name="Cui Y."/>
            <person name="Zhang H."/>
            <person name="O'Toole P.W."/>
        </authorList>
    </citation>
    <scope>NUCLEOTIDE SEQUENCE [LARGE SCALE GENOMIC DNA]</scope>
    <source>
        <strain evidence="2 3">DSM 18933</strain>
    </source>
</reference>
<keyword evidence="3" id="KW-1185">Reference proteome</keyword>
<accession>A0A0R1WUZ1</accession>
<dbReference type="InterPro" id="IPR000182">
    <property type="entry name" value="GNAT_dom"/>
</dbReference>
<comment type="caution">
    <text evidence="2">The sequence shown here is derived from an EMBL/GenBank/DDBJ whole genome shotgun (WGS) entry which is preliminary data.</text>
</comment>
<dbReference type="PROSITE" id="PS51186">
    <property type="entry name" value="GNAT"/>
    <property type="match status" value="1"/>
</dbReference>
<evidence type="ECO:0000313" key="3">
    <source>
        <dbReference type="Proteomes" id="UP000051054"/>
    </source>
</evidence>
<proteinExistence type="predicted"/>
<gene>
    <name evidence="2" type="ORF">FC40_GL001561</name>
</gene>
<dbReference type="InterPro" id="IPR016181">
    <property type="entry name" value="Acyl_CoA_acyltransferase"/>
</dbReference>
<protein>
    <recommendedName>
        <fullName evidence="1">N-acetyltransferase domain-containing protein</fullName>
    </recommendedName>
</protein>
<organism evidence="2 3">
    <name type="scientific">Ligilactobacillus hayakitensis DSM 18933 = JCM 14209</name>
    <dbReference type="NCBI Taxonomy" id="1423755"/>
    <lineage>
        <taxon>Bacteria</taxon>
        <taxon>Bacillati</taxon>
        <taxon>Bacillota</taxon>
        <taxon>Bacilli</taxon>
        <taxon>Lactobacillales</taxon>
        <taxon>Lactobacillaceae</taxon>
        <taxon>Ligilactobacillus</taxon>
    </lineage>
</organism>
<dbReference type="eggNOG" id="COG1670">
    <property type="taxonomic scope" value="Bacteria"/>
</dbReference>
<dbReference type="SUPFAM" id="SSF55729">
    <property type="entry name" value="Acyl-CoA N-acyltransferases (Nat)"/>
    <property type="match status" value="1"/>
</dbReference>